<feature type="binding site" evidence="6">
    <location>
        <position position="155"/>
    </location>
    <ligand>
        <name>S-adenosyl-L-methionine</name>
        <dbReference type="ChEBI" id="CHEBI:59789"/>
    </ligand>
</feature>
<comment type="similarity">
    <text evidence="6">Belongs to the methyltransferase superfamily. RNA methyltransferase RsmG family.</text>
</comment>
<evidence type="ECO:0000256" key="3">
    <source>
        <dbReference type="ARBA" id="ARBA00022603"/>
    </source>
</evidence>
<evidence type="ECO:0000256" key="6">
    <source>
        <dbReference type="HAMAP-Rule" id="MF_00074"/>
    </source>
</evidence>
<evidence type="ECO:0000313" key="7">
    <source>
        <dbReference type="EMBL" id="HGG02976.1"/>
    </source>
</evidence>
<evidence type="ECO:0000256" key="1">
    <source>
        <dbReference type="ARBA" id="ARBA00022490"/>
    </source>
</evidence>
<sequence length="246" mass="27812">MSEIKKPLLPEMLQMWQKTLSWQPDAGHLLEFQRLYELILEGNQQLNLTRITQPRDFWEKHLWDGLRGVSPLWINADDWRVIDIGTGAGFPGLPVAIARPDWQITLLDSTGKKTAFVQSVIDKLGMENAVTLTGRAEEINRHPQHRATYDLALTRALAPAPTCAEYALPLLKIGGLAVLYRGHWTDADTDNLSDTVTKLGGIVDFIERFSTPLTKGERHCIYLRKVAGERVTEFPRLVSTPDRHPL</sequence>
<proteinExistence type="inferred from homology"/>
<dbReference type="HAMAP" id="MF_00074">
    <property type="entry name" value="16SrRNA_methyltr_G"/>
    <property type="match status" value="1"/>
</dbReference>
<comment type="subcellular location">
    <subcellularLocation>
        <location evidence="6">Cytoplasm</location>
    </subcellularLocation>
</comment>
<name>A0A7C3VUH8_9CYAN</name>
<evidence type="ECO:0000256" key="5">
    <source>
        <dbReference type="ARBA" id="ARBA00022691"/>
    </source>
</evidence>
<accession>A0A7C3VUH8</accession>
<dbReference type="GO" id="GO:0005829">
    <property type="term" value="C:cytosol"/>
    <property type="evidence" value="ECO:0007669"/>
    <property type="project" value="TreeGrafter"/>
</dbReference>
<dbReference type="InterPro" id="IPR003682">
    <property type="entry name" value="rRNA_ssu_MeTfrase_G"/>
</dbReference>
<dbReference type="SUPFAM" id="SSF53335">
    <property type="entry name" value="S-adenosyl-L-methionine-dependent methyltransferases"/>
    <property type="match status" value="1"/>
</dbReference>
<dbReference type="PANTHER" id="PTHR31760:SF0">
    <property type="entry name" value="S-ADENOSYL-L-METHIONINE-DEPENDENT METHYLTRANSFERASES SUPERFAMILY PROTEIN"/>
    <property type="match status" value="1"/>
</dbReference>
<gene>
    <name evidence="6 7" type="primary">rsmG</name>
    <name evidence="7" type="ORF">ENR15_20610</name>
</gene>
<dbReference type="Pfam" id="PF02527">
    <property type="entry name" value="GidB"/>
    <property type="match status" value="1"/>
</dbReference>
<feature type="binding site" evidence="6">
    <location>
        <begin position="108"/>
        <end position="110"/>
    </location>
    <ligand>
        <name>S-adenosyl-L-methionine</name>
        <dbReference type="ChEBI" id="CHEBI:59789"/>
    </ligand>
</feature>
<reference evidence="7" key="1">
    <citation type="journal article" date="2020" name="mSystems">
        <title>Genome- and Community-Level Interaction Insights into Carbon Utilization and Element Cycling Functions of Hydrothermarchaeota in Hydrothermal Sediment.</title>
        <authorList>
            <person name="Zhou Z."/>
            <person name="Liu Y."/>
            <person name="Xu W."/>
            <person name="Pan J."/>
            <person name="Luo Z.H."/>
            <person name="Li M."/>
        </authorList>
    </citation>
    <scope>NUCLEOTIDE SEQUENCE [LARGE SCALE GENOMIC DNA]</scope>
    <source>
        <strain evidence="7">SpSt-374</strain>
    </source>
</reference>
<dbReference type="AlphaFoldDB" id="A0A7C3VUH8"/>
<dbReference type="EC" id="2.1.1.-" evidence="6"/>
<dbReference type="EMBL" id="DSPX01000203">
    <property type="protein sequence ID" value="HGG02976.1"/>
    <property type="molecule type" value="Genomic_DNA"/>
</dbReference>
<keyword evidence="2 6" id="KW-0698">rRNA processing</keyword>
<dbReference type="CDD" id="cd02440">
    <property type="entry name" value="AdoMet_MTases"/>
    <property type="match status" value="1"/>
</dbReference>
<dbReference type="PANTHER" id="PTHR31760">
    <property type="entry name" value="S-ADENOSYL-L-METHIONINE-DEPENDENT METHYLTRANSFERASES SUPERFAMILY PROTEIN"/>
    <property type="match status" value="1"/>
</dbReference>
<dbReference type="InterPro" id="IPR029063">
    <property type="entry name" value="SAM-dependent_MTases_sf"/>
</dbReference>
<comment type="caution">
    <text evidence="7">The sequence shown here is derived from an EMBL/GenBank/DDBJ whole genome shotgun (WGS) entry which is preliminary data.</text>
</comment>
<keyword evidence="1 6" id="KW-0963">Cytoplasm</keyword>
<dbReference type="Gene3D" id="3.40.50.150">
    <property type="entry name" value="Vaccinia Virus protein VP39"/>
    <property type="match status" value="1"/>
</dbReference>
<comment type="function">
    <text evidence="6">Specifically methylates the N7 position of a guanine in 16S rRNA.</text>
</comment>
<evidence type="ECO:0000256" key="2">
    <source>
        <dbReference type="ARBA" id="ARBA00022552"/>
    </source>
</evidence>
<feature type="binding site" evidence="6">
    <location>
        <position position="90"/>
    </location>
    <ligand>
        <name>S-adenosyl-L-methionine</name>
        <dbReference type="ChEBI" id="CHEBI:59789"/>
    </ligand>
</feature>
<dbReference type="GO" id="GO:0070043">
    <property type="term" value="F:rRNA (guanine-N7-)-methyltransferase activity"/>
    <property type="evidence" value="ECO:0007669"/>
    <property type="project" value="UniProtKB-UniRule"/>
</dbReference>
<dbReference type="NCBIfam" id="TIGR00138">
    <property type="entry name" value="rsmG_gidB"/>
    <property type="match status" value="1"/>
</dbReference>
<feature type="binding site" evidence="6">
    <location>
        <begin position="136"/>
        <end position="137"/>
    </location>
    <ligand>
        <name>S-adenosyl-L-methionine</name>
        <dbReference type="ChEBI" id="CHEBI:59789"/>
    </ligand>
</feature>
<organism evidence="7">
    <name type="scientific">Planktothricoides sp. SpSt-374</name>
    <dbReference type="NCBI Taxonomy" id="2282167"/>
    <lineage>
        <taxon>Bacteria</taxon>
        <taxon>Bacillati</taxon>
        <taxon>Cyanobacteriota</taxon>
        <taxon>Cyanophyceae</taxon>
        <taxon>Oscillatoriophycideae</taxon>
        <taxon>Oscillatoriales</taxon>
        <taxon>Oscillatoriaceae</taxon>
        <taxon>Planktothricoides</taxon>
    </lineage>
</organism>
<keyword evidence="5 6" id="KW-0949">S-adenosyl-L-methionine</keyword>
<keyword evidence="4 6" id="KW-0808">Transferase</keyword>
<protein>
    <recommendedName>
        <fullName evidence="6">Ribosomal RNA small subunit methyltransferase G</fullName>
        <ecNumber evidence="6">2.1.1.-</ecNumber>
    </recommendedName>
    <alternativeName>
        <fullName evidence="6">16S rRNA 7-methylguanosine methyltransferase</fullName>
        <shortName evidence="6">16S rRNA m7G methyltransferase</shortName>
    </alternativeName>
</protein>
<feature type="binding site" evidence="6">
    <location>
        <position position="85"/>
    </location>
    <ligand>
        <name>S-adenosyl-L-methionine</name>
        <dbReference type="ChEBI" id="CHEBI:59789"/>
    </ligand>
</feature>
<evidence type="ECO:0000256" key="4">
    <source>
        <dbReference type="ARBA" id="ARBA00022679"/>
    </source>
</evidence>
<keyword evidence="3 6" id="KW-0489">Methyltransferase</keyword>